<dbReference type="InterPro" id="IPR028082">
    <property type="entry name" value="Peripla_BP_I"/>
</dbReference>
<dbReference type="InterPro" id="IPR003760">
    <property type="entry name" value="PnrA-like"/>
</dbReference>
<dbReference type="SUPFAM" id="SSF53822">
    <property type="entry name" value="Periplasmic binding protein-like I"/>
    <property type="match status" value="1"/>
</dbReference>
<dbReference type="GO" id="GO:0005886">
    <property type="term" value="C:plasma membrane"/>
    <property type="evidence" value="ECO:0007669"/>
    <property type="project" value="UniProtKB-SubCell"/>
</dbReference>
<dbReference type="CDD" id="cd06354">
    <property type="entry name" value="PBP1_PrnA-like"/>
    <property type="match status" value="1"/>
</dbReference>
<evidence type="ECO:0000256" key="1">
    <source>
        <dbReference type="ARBA" id="ARBA00004193"/>
    </source>
</evidence>
<keyword evidence="4" id="KW-0732">Signal</keyword>
<protein>
    <submittedName>
        <fullName evidence="8">BMP family ABC transporter substrate-binding protein</fullName>
    </submittedName>
</protein>
<organism evidence="8 9">
    <name type="scientific">Aerophobetes bacterium</name>
    <dbReference type="NCBI Taxonomy" id="2030807"/>
    <lineage>
        <taxon>Bacteria</taxon>
        <taxon>Candidatus Aerophobota</taxon>
    </lineage>
</organism>
<comment type="subcellular location">
    <subcellularLocation>
        <location evidence="1">Cell membrane</location>
        <topology evidence="1">Lipid-anchor</topology>
    </subcellularLocation>
</comment>
<evidence type="ECO:0000313" key="8">
    <source>
        <dbReference type="EMBL" id="RLE13021.1"/>
    </source>
</evidence>
<evidence type="ECO:0000313" key="9">
    <source>
        <dbReference type="Proteomes" id="UP000280417"/>
    </source>
</evidence>
<dbReference type="PANTHER" id="PTHR34296">
    <property type="entry name" value="TRANSCRIPTIONAL ACTIVATOR PROTEIN MED"/>
    <property type="match status" value="1"/>
</dbReference>
<evidence type="ECO:0000256" key="3">
    <source>
        <dbReference type="ARBA" id="ARBA00022475"/>
    </source>
</evidence>
<dbReference type="Proteomes" id="UP000280417">
    <property type="component" value="Unassembled WGS sequence"/>
</dbReference>
<reference evidence="8 9" key="1">
    <citation type="submission" date="2018-06" db="EMBL/GenBank/DDBJ databases">
        <title>Extensive metabolic versatility and redundancy in microbially diverse, dynamic hydrothermal sediments.</title>
        <authorList>
            <person name="Dombrowski N."/>
            <person name="Teske A."/>
            <person name="Baker B.J."/>
        </authorList>
    </citation>
    <scope>NUCLEOTIDE SEQUENCE [LARGE SCALE GENOMIC DNA]</scope>
    <source>
        <strain evidence="8">B3_G15</strain>
    </source>
</reference>
<sequence>MQRRKKVRRVKILIFVFCFLFVLVGGYEVFSQADAKQLKVVLVTDVNGLGDKSKNDFTWDGVIKAYRELKVKVGVLQPAKEDEYEKTLKKAAGDADVVVLVGPQMQNSLLRVAPRYSKTKFVFIEGKVNQPNVVCYSFKVEEGAFLAGLLAARMSETGKVGFIGGVSDQQTQAFEFGYRAGIITYQKNVQKELEVVSSYTGSVEDRDKGKKVALQQIKQGVDIIFGAAGDGCNDGLIEAVMEQPADKKYYAIVLNPHKEWEAMQPIGEHWAIGRVLTSVVRRYDMAAFYGIKSVIEDKFTPGMHILGVSERGIDLSEMQYTIEYVPTDILEFLSKIKKEIIAGHIEVPKNKEEYKKFKPVTLK</sequence>
<comment type="similarity">
    <text evidence="2">Belongs to the BMP lipoprotein family.</text>
</comment>
<feature type="domain" description="ABC transporter substrate-binding protein PnrA-like" evidence="7">
    <location>
        <begin position="39"/>
        <end position="350"/>
    </location>
</feature>
<dbReference type="InterPro" id="IPR050957">
    <property type="entry name" value="BMP_lipoprotein"/>
</dbReference>
<dbReference type="AlphaFoldDB" id="A0A662DFE0"/>
<proteinExistence type="inferred from homology"/>
<dbReference type="Pfam" id="PF02608">
    <property type="entry name" value="Bmp"/>
    <property type="match status" value="1"/>
</dbReference>
<gene>
    <name evidence="8" type="ORF">DRJ04_05085</name>
</gene>
<dbReference type="EMBL" id="QMQA01000122">
    <property type="protein sequence ID" value="RLE13021.1"/>
    <property type="molecule type" value="Genomic_DNA"/>
</dbReference>
<name>A0A662DFE0_UNCAE</name>
<evidence type="ECO:0000256" key="6">
    <source>
        <dbReference type="ARBA" id="ARBA00023288"/>
    </source>
</evidence>
<comment type="caution">
    <text evidence="8">The sequence shown here is derived from an EMBL/GenBank/DDBJ whole genome shotgun (WGS) entry which is preliminary data.</text>
</comment>
<evidence type="ECO:0000259" key="7">
    <source>
        <dbReference type="Pfam" id="PF02608"/>
    </source>
</evidence>
<evidence type="ECO:0000256" key="5">
    <source>
        <dbReference type="ARBA" id="ARBA00023136"/>
    </source>
</evidence>
<evidence type="ECO:0000256" key="2">
    <source>
        <dbReference type="ARBA" id="ARBA00008610"/>
    </source>
</evidence>
<accession>A0A662DFE0</accession>
<keyword evidence="3" id="KW-1003">Cell membrane</keyword>
<keyword evidence="6" id="KW-0449">Lipoprotein</keyword>
<evidence type="ECO:0000256" key="4">
    <source>
        <dbReference type="ARBA" id="ARBA00022729"/>
    </source>
</evidence>
<dbReference type="PANTHER" id="PTHR34296:SF2">
    <property type="entry name" value="ABC TRANSPORTER GUANOSINE-BINDING PROTEIN NUPN"/>
    <property type="match status" value="1"/>
</dbReference>
<keyword evidence="5" id="KW-0472">Membrane</keyword>
<dbReference type="Gene3D" id="3.40.50.2300">
    <property type="match status" value="2"/>
</dbReference>